<feature type="compositionally biased region" description="Basic and acidic residues" evidence="1">
    <location>
        <begin position="80"/>
        <end position="90"/>
    </location>
</feature>
<reference evidence="2 3" key="1">
    <citation type="journal article" date="2018" name="MBio">
        <title>Insights into the evolution of host association through the isolation and characterization of a novel human periodontal pathobiont, Desulfobulbus oralis.</title>
        <authorList>
            <person name="Cross K.L."/>
            <person name="Chirania P."/>
            <person name="Xiong W."/>
            <person name="Beall C.J."/>
            <person name="Elkins J.G."/>
            <person name="Giannone R.J."/>
            <person name="Griffen A.L."/>
            <person name="Guss A.M."/>
            <person name="Hettich R.L."/>
            <person name="Joshi S.S."/>
            <person name="Mokrzan E.M."/>
            <person name="Martin R.K."/>
            <person name="Zhulin I.B."/>
            <person name="Leys E.J."/>
            <person name="Podar M."/>
        </authorList>
    </citation>
    <scope>NUCLEOTIDE SEQUENCE [LARGE SCALE GENOMIC DNA]</scope>
    <source>
        <strain evidence="2 3">ORNL</strain>
    </source>
</reference>
<dbReference type="Proteomes" id="UP000239867">
    <property type="component" value="Chromosome"/>
</dbReference>
<dbReference type="EMBL" id="CP021255">
    <property type="protein sequence ID" value="AVD70790.1"/>
    <property type="molecule type" value="Genomic_DNA"/>
</dbReference>
<evidence type="ECO:0000313" key="2">
    <source>
        <dbReference type="EMBL" id="AVD70790.1"/>
    </source>
</evidence>
<accession>A0A2L1GM72</accession>
<dbReference type="KEGG" id="deo:CAY53_04250"/>
<feature type="region of interest" description="Disordered" evidence="1">
    <location>
        <begin position="78"/>
        <end position="97"/>
    </location>
</feature>
<proteinExistence type="predicted"/>
<keyword evidence="3" id="KW-1185">Reference proteome</keyword>
<organism evidence="2 3">
    <name type="scientific">Desulfobulbus oralis</name>
    <dbReference type="NCBI Taxonomy" id="1986146"/>
    <lineage>
        <taxon>Bacteria</taxon>
        <taxon>Pseudomonadati</taxon>
        <taxon>Thermodesulfobacteriota</taxon>
        <taxon>Desulfobulbia</taxon>
        <taxon>Desulfobulbales</taxon>
        <taxon>Desulfobulbaceae</taxon>
        <taxon>Desulfobulbus</taxon>
    </lineage>
</organism>
<gene>
    <name evidence="2" type="ORF">CAY53_04250</name>
</gene>
<dbReference type="AlphaFoldDB" id="A0A2L1GM72"/>
<name>A0A2L1GM72_9BACT</name>
<sequence>MLWWNEAHEHAQPVQAGRFPWSDFHTRIFLATLQAHGSPGFAPREILHASLDFSSRFSENTENCSRVPLSHRLLAFKPARRAEPRRGDKAPHRRHKSKNLVSLTQAKTFMPHAECFAKTLGPAQMRCVAAVQPPEKQEGSLPAI</sequence>
<evidence type="ECO:0000256" key="1">
    <source>
        <dbReference type="SAM" id="MobiDB-lite"/>
    </source>
</evidence>
<protein>
    <submittedName>
        <fullName evidence="2">Uncharacterized protein</fullName>
    </submittedName>
</protein>
<evidence type="ECO:0000313" key="3">
    <source>
        <dbReference type="Proteomes" id="UP000239867"/>
    </source>
</evidence>